<feature type="transmembrane region" description="Helical" evidence="1">
    <location>
        <begin position="104"/>
        <end position="126"/>
    </location>
</feature>
<dbReference type="InterPro" id="IPR024529">
    <property type="entry name" value="ECF_trnsprt_substrate-spec"/>
</dbReference>
<feature type="transmembrane region" description="Helical" evidence="1">
    <location>
        <begin position="146"/>
        <end position="163"/>
    </location>
</feature>
<organism evidence="2 3">
    <name type="scientific">Lactobacillus corticis</name>
    <dbReference type="NCBI Taxonomy" id="2201249"/>
    <lineage>
        <taxon>Bacteria</taxon>
        <taxon>Bacillati</taxon>
        <taxon>Bacillota</taxon>
        <taxon>Bacilli</taxon>
        <taxon>Lactobacillales</taxon>
        <taxon>Lactobacillaceae</taxon>
        <taxon>Lactobacillus</taxon>
    </lineage>
</organism>
<sequence>MQNAQKLELRRLVLLGIIVAMKIVLGRFTVGPTYVQVGLGFIGSVLLGYMFGPVWGAIGGGISDLVSSALFGNTGGFFIGFTITAMVGPLIYGLLLYKQPVKIWRIVVATLLVTLIANVGLNTLWIHIMYNAPFKQLLAARALKEAIAPWIQMVVSYFVLRLIENVNQHRKIF</sequence>
<comment type="caution">
    <text evidence="2">The sequence shown here is derived from an EMBL/GenBank/DDBJ whole genome shotgun (WGS) entry which is preliminary data.</text>
</comment>
<feature type="transmembrane region" description="Helical" evidence="1">
    <location>
        <begin position="12"/>
        <end position="30"/>
    </location>
</feature>
<evidence type="ECO:0000256" key="1">
    <source>
        <dbReference type="SAM" id="Phobius"/>
    </source>
</evidence>
<dbReference type="InterPro" id="IPR030949">
    <property type="entry name" value="ECF_S_folate_fam"/>
</dbReference>
<dbReference type="NCBIfam" id="TIGR04518">
    <property type="entry name" value="ECF_S_folT_fam"/>
    <property type="match status" value="1"/>
</dbReference>
<dbReference type="GO" id="GO:0022857">
    <property type="term" value="F:transmembrane transporter activity"/>
    <property type="evidence" value="ECO:0007669"/>
    <property type="project" value="InterPro"/>
</dbReference>
<dbReference type="Gene3D" id="1.10.1760.20">
    <property type="match status" value="1"/>
</dbReference>
<feature type="transmembrane region" description="Helical" evidence="1">
    <location>
        <begin position="78"/>
        <end position="97"/>
    </location>
</feature>
<protein>
    <recommendedName>
        <fullName evidence="4">Folate family ECF transporter S component</fullName>
    </recommendedName>
</protein>
<name>A0A916VI24_9LACO</name>
<evidence type="ECO:0008006" key="4">
    <source>
        <dbReference type="Google" id="ProtNLM"/>
    </source>
</evidence>
<dbReference type="RefSeq" id="WP_212780995.1">
    <property type="nucleotide sequence ID" value="NZ_BMAY01000008.1"/>
</dbReference>
<reference evidence="2" key="1">
    <citation type="submission" date="2020-08" db="EMBL/GenBank/DDBJ databases">
        <title>Taxonomic study for Lactobacillus species isolated from hardwood bark.</title>
        <authorList>
            <person name="Tohno M."/>
            <person name="Tanizawa Y."/>
        </authorList>
    </citation>
    <scope>NUCLEOTIDE SEQUENCE</scope>
    <source>
        <strain evidence="2">B40</strain>
    </source>
</reference>
<evidence type="ECO:0000313" key="3">
    <source>
        <dbReference type="Proteomes" id="UP000677218"/>
    </source>
</evidence>
<keyword evidence="1" id="KW-0472">Membrane</keyword>
<dbReference type="Proteomes" id="UP000677218">
    <property type="component" value="Unassembled WGS sequence"/>
</dbReference>
<gene>
    <name evidence="2" type="ORF">LCB40_11820</name>
</gene>
<dbReference type="EMBL" id="BMAY01000008">
    <property type="protein sequence ID" value="GFZ27302.1"/>
    <property type="molecule type" value="Genomic_DNA"/>
</dbReference>
<feature type="transmembrane region" description="Helical" evidence="1">
    <location>
        <begin position="37"/>
        <end position="58"/>
    </location>
</feature>
<dbReference type="AlphaFoldDB" id="A0A916VI24"/>
<accession>A0A916VI24</accession>
<keyword evidence="1" id="KW-0812">Transmembrane</keyword>
<proteinExistence type="predicted"/>
<keyword evidence="3" id="KW-1185">Reference proteome</keyword>
<dbReference type="Pfam" id="PF12822">
    <property type="entry name" value="ECF_trnsprt"/>
    <property type="match status" value="1"/>
</dbReference>
<keyword evidence="1" id="KW-1133">Transmembrane helix</keyword>
<evidence type="ECO:0000313" key="2">
    <source>
        <dbReference type="EMBL" id="GFZ27302.1"/>
    </source>
</evidence>